<evidence type="ECO:0000256" key="1">
    <source>
        <dbReference type="SAM" id="Phobius"/>
    </source>
</evidence>
<accession>A0A5B8G184</accession>
<dbReference type="RefSeq" id="WP_138578243.1">
    <property type="nucleotide sequence ID" value="NZ_CP040818.1"/>
</dbReference>
<feature type="transmembrane region" description="Helical" evidence="1">
    <location>
        <begin position="16"/>
        <end position="36"/>
    </location>
</feature>
<gene>
    <name evidence="2" type="ORF">FDP22_14795</name>
</gene>
<evidence type="ECO:0000313" key="2">
    <source>
        <dbReference type="EMBL" id="QDL92939.1"/>
    </source>
</evidence>
<keyword evidence="1" id="KW-0812">Transmembrane</keyword>
<name>A0A5B8G184_9RHOB</name>
<protein>
    <recommendedName>
        <fullName evidence="4">DUF1772 domain-containing protein</fullName>
    </recommendedName>
</protein>
<keyword evidence="1" id="KW-1133">Transmembrane helix</keyword>
<dbReference type="KEGG" id="ppru:FDP22_14795"/>
<keyword evidence="3" id="KW-1185">Reference proteome</keyword>
<proteinExistence type="predicted"/>
<evidence type="ECO:0008006" key="4">
    <source>
        <dbReference type="Google" id="ProtNLM"/>
    </source>
</evidence>
<dbReference type="AlphaFoldDB" id="A0A5B8G184"/>
<evidence type="ECO:0000313" key="3">
    <source>
        <dbReference type="Proteomes" id="UP000305888"/>
    </source>
</evidence>
<feature type="transmembrane region" description="Helical" evidence="1">
    <location>
        <begin position="147"/>
        <end position="164"/>
    </location>
</feature>
<dbReference type="OrthoDB" id="7864511at2"/>
<keyword evidence="1" id="KW-0472">Membrane</keyword>
<dbReference type="Proteomes" id="UP000305888">
    <property type="component" value="Chromosome"/>
</dbReference>
<sequence>MNGFLEVLQKVGATQASWAIIVIALLWGCASLYRMLVCPIANCRPVTLDLPPEEAERQINQRVRHPLSFLVLMLLGIGLSVSGLFGLASDTHRGTIAFFMLVVGLFLILTLPMRQNIRDGELRVMAARDLQARQLMSSSLRHDHRQLLYYEFGGLSLLTLTVLLF</sequence>
<reference evidence="2 3" key="1">
    <citation type="submission" date="2019-06" db="EMBL/GenBank/DDBJ databases">
        <title>Genome sequence of Rhodobacteraceae bacterium D4M1.</title>
        <authorList>
            <person name="Cao J."/>
        </authorList>
    </citation>
    <scope>NUCLEOTIDE SEQUENCE [LARGE SCALE GENOMIC DNA]</scope>
    <source>
        <strain evidence="2 3">D4M1</strain>
    </source>
</reference>
<organism evidence="2 3">
    <name type="scientific">Paroceanicella profunda</name>
    <dbReference type="NCBI Taxonomy" id="2579971"/>
    <lineage>
        <taxon>Bacteria</taxon>
        <taxon>Pseudomonadati</taxon>
        <taxon>Pseudomonadota</taxon>
        <taxon>Alphaproteobacteria</taxon>
        <taxon>Rhodobacterales</taxon>
        <taxon>Paracoccaceae</taxon>
        <taxon>Paroceanicella</taxon>
    </lineage>
</organism>
<feature type="transmembrane region" description="Helical" evidence="1">
    <location>
        <begin position="94"/>
        <end position="113"/>
    </location>
</feature>
<feature type="transmembrane region" description="Helical" evidence="1">
    <location>
        <begin position="67"/>
        <end position="88"/>
    </location>
</feature>
<dbReference type="EMBL" id="CP040818">
    <property type="protein sequence ID" value="QDL92939.1"/>
    <property type="molecule type" value="Genomic_DNA"/>
</dbReference>